<evidence type="ECO:0000256" key="1">
    <source>
        <dbReference type="SAM" id="MobiDB-lite"/>
    </source>
</evidence>
<feature type="region of interest" description="Disordered" evidence="1">
    <location>
        <begin position="276"/>
        <end position="295"/>
    </location>
</feature>
<name>A0ABQ7JG96_9APIC</name>
<keyword evidence="4" id="KW-1185">Reference proteome</keyword>
<comment type="caution">
    <text evidence="3">The sequence shown here is derived from an EMBL/GenBank/DDBJ whole genome shotgun (WGS) entry which is preliminary data.</text>
</comment>
<organism evidence="3 4">
    <name type="scientific">Cardiosporidium cionae</name>
    <dbReference type="NCBI Taxonomy" id="476202"/>
    <lineage>
        <taxon>Eukaryota</taxon>
        <taxon>Sar</taxon>
        <taxon>Alveolata</taxon>
        <taxon>Apicomplexa</taxon>
        <taxon>Aconoidasida</taxon>
        <taxon>Nephromycida</taxon>
        <taxon>Cardiosporidium</taxon>
    </lineage>
</organism>
<evidence type="ECO:0000256" key="2">
    <source>
        <dbReference type="SAM" id="Phobius"/>
    </source>
</evidence>
<reference evidence="3 4" key="1">
    <citation type="journal article" date="2020" name="bioRxiv">
        <title>Metabolic contributions of an alphaproteobacterial endosymbiont in the apicomplexan Cardiosporidium cionae.</title>
        <authorList>
            <person name="Hunter E.S."/>
            <person name="Paight C.J."/>
            <person name="Lane C.E."/>
        </authorList>
    </citation>
    <scope>NUCLEOTIDE SEQUENCE [LARGE SCALE GENOMIC DNA]</scope>
    <source>
        <strain evidence="3">ESH_2018</strain>
    </source>
</reference>
<evidence type="ECO:0000313" key="3">
    <source>
        <dbReference type="EMBL" id="KAF8823070.1"/>
    </source>
</evidence>
<sequence length="428" mass="49196">MYLILGFRWVSHLGPYFIPEMVRSNLLESLVTHIDREEFYCPAKAAALASVEALTQRRAAIMHILENFFRGSQVRIPPSVLDRFESMQLPQGENLDKIEGEDPQQQKQEITYFLLLQFIFDELVQEGDTKSTGKTFSHFDILLRITMDLLTSLPPEFREVSYKSICKLVKTQSDFWAEKPKYEECRATVILKLLENRQNALKILEKEGLLYQNDPEMTEPIDDRISSPVLDYLYGNGKVVYPPHILPTSGMLFSGECHNLFRGAIHLINSHAATGMSASSKGSENKESGLPLPPSQERQTISLEKKLDIHATQQVITFSSIYVCLRFLLTPENVTSIGWRSFLPLAKTWVRTTRGVAILEIFYRLHESLIQSARYYNDTSYMFKCSAFMTTLGVFVTSCVIHTHKFVIIPFLLLRIYRDGLFDSYRYL</sequence>
<accession>A0ABQ7JG96</accession>
<dbReference type="EMBL" id="JADAQX010000004">
    <property type="protein sequence ID" value="KAF8823070.1"/>
    <property type="molecule type" value="Genomic_DNA"/>
</dbReference>
<protein>
    <submittedName>
        <fullName evidence="3">Uncharacterized protein</fullName>
    </submittedName>
</protein>
<evidence type="ECO:0000313" key="4">
    <source>
        <dbReference type="Proteomes" id="UP000823046"/>
    </source>
</evidence>
<gene>
    <name evidence="3" type="ORF">IE077_000992</name>
</gene>
<feature type="transmembrane region" description="Helical" evidence="2">
    <location>
        <begin position="387"/>
        <end position="414"/>
    </location>
</feature>
<keyword evidence="2" id="KW-0472">Membrane</keyword>
<dbReference type="Proteomes" id="UP000823046">
    <property type="component" value="Unassembled WGS sequence"/>
</dbReference>
<proteinExistence type="predicted"/>
<keyword evidence="2" id="KW-0812">Transmembrane</keyword>
<keyword evidence="2" id="KW-1133">Transmembrane helix</keyword>